<accession>S7PET1</accession>
<dbReference type="EMBL" id="KE162017">
    <property type="protein sequence ID" value="EPQ06447.1"/>
    <property type="molecule type" value="Genomic_DNA"/>
</dbReference>
<dbReference type="Proteomes" id="UP000052978">
    <property type="component" value="Unassembled WGS sequence"/>
</dbReference>
<dbReference type="AlphaFoldDB" id="S7PET1"/>
<reference evidence="2 3" key="1">
    <citation type="journal article" date="2013" name="Nat. Commun.">
        <title>Genome analysis reveals insights into physiology and longevity of the Brandt's bat Myotis brandtii.</title>
        <authorList>
            <person name="Seim I."/>
            <person name="Fang X."/>
            <person name="Xiong Z."/>
            <person name="Lobanov A.V."/>
            <person name="Huang Z."/>
            <person name="Ma S."/>
            <person name="Feng Y."/>
            <person name="Turanov A.A."/>
            <person name="Zhu Y."/>
            <person name="Lenz T.L."/>
            <person name="Gerashchenko M.V."/>
            <person name="Fan D."/>
            <person name="Hee Yim S."/>
            <person name="Yao X."/>
            <person name="Jordan D."/>
            <person name="Xiong Y."/>
            <person name="Ma Y."/>
            <person name="Lyapunov A.N."/>
            <person name="Chen G."/>
            <person name="Kulakova O.I."/>
            <person name="Sun Y."/>
            <person name="Lee S.G."/>
            <person name="Bronson R.T."/>
            <person name="Moskalev A.A."/>
            <person name="Sunyaev S.R."/>
            <person name="Zhang G."/>
            <person name="Krogh A."/>
            <person name="Wang J."/>
            <person name="Gladyshev V.N."/>
        </authorList>
    </citation>
    <scope>NUCLEOTIDE SEQUENCE [LARGE SCALE GENOMIC DNA]</scope>
</reference>
<gene>
    <name evidence="2" type="ORF">D623_10028521</name>
</gene>
<organism evidence="2 3">
    <name type="scientific">Myotis brandtii</name>
    <name type="common">Brandt's bat</name>
    <dbReference type="NCBI Taxonomy" id="109478"/>
    <lineage>
        <taxon>Eukaryota</taxon>
        <taxon>Metazoa</taxon>
        <taxon>Chordata</taxon>
        <taxon>Craniata</taxon>
        <taxon>Vertebrata</taxon>
        <taxon>Euteleostomi</taxon>
        <taxon>Mammalia</taxon>
        <taxon>Eutheria</taxon>
        <taxon>Laurasiatheria</taxon>
        <taxon>Chiroptera</taxon>
        <taxon>Yangochiroptera</taxon>
        <taxon>Vespertilionidae</taxon>
        <taxon>Myotis</taxon>
    </lineage>
</organism>
<feature type="compositionally biased region" description="Basic and acidic residues" evidence="1">
    <location>
        <begin position="93"/>
        <end position="103"/>
    </location>
</feature>
<name>S7PET1_MYOBR</name>
<evidence type="ECO:0000313" key="2">
    <source>
        <dbReference type="EMBL" id="EPQ06447.1"/>
    </source>
</evidence>
<evidence type="ECO:0000256" key="1">
    <source>
        <dbReference type="SAM" id="MobiDB-lite"/>
    </source>
</evidence>
<protein>
    <submittedName>
        <fullName evidence="2">Uncharacterized protein</fullName>
    </submittedName>
</protein>
<evidence type="ECO:0000313" key="3">
    <source>
        <dbReference type="Proteomes" id="UP000052978"/>
    </source>
</evidence>
<sequence>MPHPGTGSHQGIGLETERCIFSWDGPGGLTWEGDGPVITSQMPEKKSLQQPESCSSTGGWQTVPWWPRGVCLPASSRLSVLPAPVLSSDSEQWEGREVTEEQRAGTGMETKPRALGGLHLHRAWAAWAAGGLVEVRVCGPQEPQLTSEWQQQDALR</sequence>
<proteinExistence type="predicted"/>
<feature type="region of interest" description="Disordered" evidence="1">
    <location>
        <begin position="88"/>
        <end position="111"/>
    </location>
</feature>
<keyword evidence="3" id="KW-1185">Reference proteome</keyword>